<feature type="compositionally biased region" description="Polar residues" evidence="1">
    <location>
        <begin position="104"/>
        <end position="117"/>
    </location>
</feature>
<comment type="caution">
    <text evidence="2">The sequence shown here is derived from an EMBL/GenBank/DDBJ whole genome shotgun (WGS) entry which is preliminary data.</text>
</comment>
<evidence type="ECO:0000313" key="3">
    <source>
        <dbReference type="Proteomes" id="UP001270362"/>
    </source>
</evidence>
<feature type="compositionally biased region" description="Polar residues" evidence="1">
    <location>
        <begin position="49"/>
        <end position="58"/>
    </location>
</feature>
<dbReference type="EMBL" id="JAULSO010000002">
    <property type="protein sequence ID" value="KAK3689046.1"/>
    <property type="molecule type" value="Genomic_DNA"/>
</dbReference>
<accession>A0AAE0XAE7</accession>
<gene>
    <name evidence="2" type="ORF">B0T22DRAFT_460796</name>
</gene>
<keyword evidence="3" id="KW-1185">Reference proteome</keyword>
<feature type="compositionally biased region" description="Polar residues" evidence="1">
    <location>
        <begin position="68"/>
        <end position="80"/>
    </location>
</feature>
<proteinExistence type="predicted"/>
<sequence>MQSRKPPLSWSADRESSSQSGYASASVPISNPVQRAAGSSAFPPPGNPGRTQAPNQPFASAHQPQAPAGQQSPRRASPSSMDEMLSSFPSLPRPEPSIAARGQRASSGLQSNQATRPEQSHPAITEMLYRLRWHSQDVEDIVLNLSVTIGRVGSPDHLDRFRENLGEIVKKANEVTADLKRLEGAVDRFDEAYGDLRSQSRGQ</sequence>
<protein>
    <submittedName>
        <fullName evidence="2">Uncharacterized protein</fullName>
    </submittedName>
</protein>
<dbReference type="AlphaFoldDB" id="A0AAE0XAE7"/>
<dbReference type="Proteomes" id="UP001270362">
    <property type="component" value="Unassembled WGS sequence"/>
</dbReference>
<organism evidence="2 3">
    <name type="scientific">Podospora appendiculata</name>
    <dbReference type="NCBI Taxonomy" id="314037"/>
    <lineage>
        <taxon>Eukaryota</taxon>
        <taxon>Fungi</taxon>
        <taxon>Dikarya</taxon>
        <taxon>Ascomycota</taxon>
        <taxon>Pezizomycotina</taxon>
        <taxon>Sordariomycetes</taxon>
        <taxon>Sordariomycetidae</taxon>
        <taxon>Sordariales</taxon>
        <taxon>Podosporaceae</taxon>
        <taxon>Podospora</taxon>
    </lineage>
</organism>
<name>A0AAE0XAE7_9PEZI</name>
<feature type="compositionally biased region" description="Low complexity" evidence="1">
    <location>
        <begin position="17"/>
        <end position="26"/>
    </location>
</feature>
<evidence type="ECO:0000313" key="2">
    <source>
        <dbReference type="EMBL" id="KAK3689046.1"/>
    </source>
</evidence>
<reference evidence="2" key="2">
    <citation type="submission" date="2023-06" db="EMBL/GenBank/DDBJ databases">
        <authorList>
            <consortium name="Lawrence Berkeley National Laboratory"/>
            <person name="Haridas S."/>
            <person name="Hensen N."/>
            <person name="Bonometti L."/>
            <person name="Westerberg I."/>
            <person name="Brannstrom I.O."/>
            <person name="Guillou S."/>
            <person name="Cros-Aarteil S."/>
            <person name="Calhoun S."/>
            <person name="Kuo A."/>
            <person name="Mondo S."/>
            <person name="Pangilinan J."/>
            <person name="Riley R."/>
            <person name="Labutti K."/>
            <person name="Andreopoulos B."/>
            <person name="Lipzen A."/>
            <person name="Chen C."/>
            <person name="Yanf M."/>
            <person name="Daum C."/>
            <person name="Ng V."/>
            <person name="Clum A."/>
            <person name="Steindorff A."/>
            <person name="Ohm R."/>
            <person name="Martin F."/>
            <person name="Silar P."/>
            <person name="Natvig D."/>
            <person name="Lalanne C."/>
            <person name="Gautier V."/>
            <person name="Ament-Velasquez S.L."/>
            <person name="Kruys A."/>
            <person name="Hutchinson M.I."/>
            <person name="Powell A.J."/>
            <person name="Barry K."/>
            <person name="Miller A.N."/>
            <person name="Grigoriev I.V."/>
            <person name="Debuchy R."/>
            <person name="Gladieux P."/>
            <person name="Thoren M.H."/>
            <person name="Johannesson H."/>
        </authorList>
    </citation>
    <scope>NUCLEOTIDE SEQUENCE</scope>
    <source>
        <strain evidence="2">CBS 314.62</strain>
    </source>
</reference>
<reference evidence="2" key="1">
    <citation type="journal article" date="2023" name="Mol. Phylogenet. Evol.">
        <title>Genome-scale phylogeny and comparative genomics of the fungal order Sordariales.</title>
        <authorList>
            <person name="Hensen N."/>
            <person name="Bonometti L."/>
            <person name="Westerberg I."/>
            <person name="Brannstrom I.O."/>
            <person name="Guillou S."/>
            <person name="Cros-Aarteil S."/>
            <person name="Calhoun S."/>
            <person name="Haridas S."/>
            <person name="Kuo A."/>
            <person name="Mondo S."/>
            <person name="Pangilinan J."/>
            <person name="Riley R."/>
            <person name="LaButti K."/>
            <person name="Andreopoulos B."/>
            <person name="Lipzen A."/>
            <person name="Chen C."/>
            <person name="Yan M."/>
            <person name="Daum C."/>
            <person name="Ng V."/>
            <person name="Clum A."/>
            <person name="Steindorff A."/>
            <person name="Ohm R.A."/>
            <person name="Martin F."/>
            <person name="Silar P."/>
            <person name="Natvig D.O."/>
            <person name="Lalanne C."/>
            <person name="Gautier V."/>
            <person name="Ament-Velasquez S.L."/>
            <person name="Kruys A."/>
            <person name="Hutchinson M.I."/>
            <person name="Powell A.J."/>
            <person name="Barry K."/>
            <person name="Miller A.N."/>
            <person name="Grigoriev I.V."/>
            <person name="Debuchy R."/>
            <person name="Gladieux P."/>
            <person name="Hiltunen Thoren M."/>
            <person name="Johannesson H."/>
        </authorList>
    </citation>
    <scope>NUCLEOTIDE SEQUENCE</scope>
    <source>
        <strain evidence="2">CBS 314.62</strain>
    </source>
</reference>
<feature type="region of interest" description="Disordered" evidence="1">
    <location>
        <begin position="1"/>
        <end position="121"/>
    </location>
</feature>
<evidence type="ECO:0000256" key="1">
    <source>
        <dbReference type="SAM" id="MobiDB-lite"/>
    </source>
</evidence>